<name>A0A2W5UZ11_9BACT</name>
<keyword evidence="4" id="KW-0812">Transmembrane</keyword>
<organism evidence="10 11">
    <name type="scientific">Archangium gephyra</name>
    <dbReference type="NCBI Taxonomy" id="48"/>
    <lineage>
        <taxon>Bacteria</taxon>
        <taxon>Pseudomonadati</taxon>
        <taxon>Myxococcota</taxon>
        <taxon>Myxococcia</taxon>
        <taxon>Myxococcales</taxon>
        <taxon>Cystobacterineae</taxon>
        <taxon>Archangiaceae</taxon>
        <taxon>Archangium</taxon>
    </lineage>
</organism>
<evidence type="ECO:0000256" key="5">
    <source>
        <dbReference type="ARBA" id="ARBA00022927"/>
    </source>
</evidence>
<feature type="region of interest" description="Disordered" evidence="9">
    <location>
        <begin position="65"/>
        <end position="124"/>
    </location>
</feature>
<evidence type="ECO:0000256" key="8">
    <source>
        <dbReference type="ARBA" id="ARBA00023136"/>
    </source>
</evidence>
<gene>
    <name evidence="10" type="primary">tatB</name>
    <name evidence="10" type="ORF">DI536_10300</name>
</gene>
<dbReference type="Pfam" id="PF02416">
    <property type="entry name" value="TatA_B_E"/>
    <property type="match status" value="1"/>
</dbReference>
<dbReference type="InterPro" id="IPR018448">
    <property type="entry name" value="TatB"/>
</dbReference>
<evidence type="ECO:0000256" key="1">
    <source>
        <dbReference type="ARBA" id="ARBA00004167"/>
    </source>
</evidence>
<evidence type="ECO:0000256" key="4">
    <source>
        <dbReference type="ARBA" id="ARBA00022692"/>
    </source>
</evidence>
<dbReference type="PRINTS" id="PR01506">
    <property type="entry name" value="TATBPROTEIN"/>
</dbReference>
<evidence type="ECO:0000256" key="3">
    <source>
        <dbReference type="ARBA" id="ARBA00022475"/>
    </source>
</evidence>
<comment type="caution">
    <text evidence="10">The sequence shown here is derived from an EMBL/GenBank/DDBJ whole genome shotgun (WGS) entry which is preliminary data.</text>
</comment>
<dbReference type="EMBL" id="QFQP01000007">
    <property type="protein sequence ID" value="PZR14438.1"/>
    <property type="molecule type" value="Genomic_DNA"/>
</dbReference>
<keyword evidence="2" id="KW-0813">Transport</keyword>
<keyword evidence="6" id="KW-1133">Transmembrane helix</keyword>
<evidence type="ECO:0000256" key="6">
    <source>
        <dbReference type="ARBA" id="ARBA00022989"/>
    </source>
</evidence>
<keyword evidence="7" id="KW-0811">Translocation</keyword>
<dbReference type="PANTHER" id="PTHR33162">
    <property type="entry name" value="SEC-INDEPENDENT PROTEIN TRANSLOCASE PROTEIN TATA, CHLOROPLASTIC"/>
    <property type="match status" value="1"/>
</dbReference>
<dbReference type="GO" id="GO:0016020">
    <property type="term" value="C:membrane"/>
    <property type="evidence" value="ECO:0007669"/>
    <property type="project" value="UniProtKB-SubCell"/>
</dbReference>
<sequence length="124" mass="13560">MFNIGSGELALIAVVALLVLGPKRLPELARGIGKFMREFRRQTDEVRGVVEREFYKMDQEVSIHEPPLTVRPAQDSIHSGAEEPLDLLPPATETVPSQLTAGQPQPEPVASAQPEPRPSSDKPT</sequence>
<dbReference type="InterPro" id="IPR003369">
    <property type="entry name" value="TatA/B/E"/>
</dbReference>
<evidence type="ECO:0000256" key="9">
    <source>
        <dbReference type="SAM" id="MobiDB-lite"/>
    </source>
</evidence>
<keyword evidence="3" id="KW-1003">Cell membrane</keyword>
<keyword evidence="8" id="KW-0472">Membrane</keyword>
<dbReference type="Gene3D" id="1.20.5.3310">
    <property type="match status" value="1"/>
</dbReference>
<dbReference type="PANTHER" id="PTHR33162:SF1">
    <property type="entry name" value="SEC-INDEPENDENT PROTEIN TRANSLOCASE PROTEIN TATA, CHLOROPLASTIC"/>
    <property type="match status" value="1"/>
</dbReference>
<dbReference type="Proteomes" id="UP000249061">
    <property type="component" value="Unassembled WGS sequence"/>
</dbReference>
<evidence type="ECO:0000256" key="7">
    <source>
        <dbReference type="ARBA" id="ARBA00023010"/>
    </source>
</evidence>
<dbReference type="AlphaFoldDB" id="A0A2W5UZ11"/>
<evidence type="ECO:0000256" key="2">
    <source>
        <dbReference type="ARBA" id="ARBA00022448"/>
    </source>
</evidence>
<dbReference type="GO" id="GO:0043953">
    <property type="term" value="P:protein transport by the Tat complex"/>
    <property type="evidence" value="ECO:0007669"/>
    <property type="project" value="InterPro"/>
</dbReference>
<feature type="compositionally biased region" description="Polar residues" evidence="9">
    <location>
        <begin position="94"/>
        <end position="103"/>
    </location>
</feature>
<dbReference type="NCBIfam" id="TIGR01410">
    <property type="entry name" value="tatB"/>
    <property type="match status" value="1"/>
</dbReference>
<protein>
    <submittedName>
        <fullName evidence="10">Twin-arginine translocase subunit TatB</fullName>
    </submittedName>
</protein>
<keyword evidence="5" id="KW-0653">Protein transport</keyword>
<evidence type="ECO:0000313" key="10">
    <source>
        <dbReference type="EMBL" id="PZR14438.1"/>
    </source>
</evidence>
<accession>A0A2W5UZ11</accession>
<proteinExistence type="predicted"/>
<comment type="subcellular location">
    <subcellularLocation>
        <location evidence="1">Membrane</location>
        <topology evidence="1">Single-pass membrane protein</topology>
    </subcellularLocation>
</comment>
<reference evidence="10 11" key="1">
    <citation type="submission" date="2017-08" db="EMBL/GenBank/DDBJ databases">
        <title>Infants hospitalized years apart are colonized by the same room-sourced microbial strains.</title>
        <authorList>
            <person name="Brooks B."/>
            <person name="Olm M.R."/>
            <person name="Firek B.A."/>
            <person name="Baker R."/>
            <person name="Thomas B.C."/>
            <person name="Morowitz M.J."/>
            <person name="Banfield J.F."/>
        </authorList>
    </citation>
    <scope>NUCLEOTIDE SEQUENCE [LARGE SCALE GENOMIC DNA]</scope>
    <source>
        <strain evidence="10">S2_003_000_R2_14</strain>
    </source>
</reference>
<dbReference type="GO" id="GO:0008320">
    <property type="term" value="F:protein transmembrane transporter activity"/>
    <property type="evidence" value="ECO:0007669"/>
    <property type="project" value="InterPro"/>
</dbReference>
<evidence type="ECO:0000313" key="11">
    <source>
        <dbReference type="Proteomes" id="UP000249061"/>
    </source>
</evidence>